<dbReference type="PANTHER" id="PTHR10110">
    <property type="entry name" value="SODIUM/HYDROGEN EXCHANGER"/>
    <property type="match status" value="1"/>
</dbReference>
<feature type="transmembrane region" description="Helical" evidence="10">
    <location>
        <begin position="12"/>
        <end position="34"/>
    </location>
</feature>
<dbReference type="PANTHER" id="PTHR10110:SF86">
    <property type="entry name" value="SODIUM_HYDROGEN EXCHANGER 7"/>
    <property type="match status" value="1"/>
</dbReference>
<evidence type="ECO:0000256" key="1">
    <source>
        <dbReference type="ARBA" id="ARBA00004651"/>
    </source>
</evidence>
<keyword evidence="7 10" id="KW-0406">Ion transport</keyword>
<evidence type="ECO:0000256" key="9">
    <source>
        <dbReference type="ARBA" id="ARBA00023201"/>
    </source>
</evidence>
<evidence type="ECO:0000259" key="11">
    <source>
        <dbReference type="Pfam" id="PF00999"/>
    </source>
</evidence>
<feature type="transmembrane region" description="Helical" evidence="10">
    <location>
        <begin position="326"/>
        <end position="349"/>
    </location>
</feature>
<evidence type="ECO:0000256" key="2">
    <source>
        <dbReference type="ARBA" id="ARBA00022448"/>
    </source>
</evidence>
<dbReference type="Pfam" id="PF00999">
    <property type="entry name" value="Na_H_Exchanger"/>
    <property type="match status" value="1"/>
</dbReference>
<sequence length="519" mass="54850">MLLVRVAADRSGLPAAVLFVLAGSALALLPVPTAPLDPDVVLQLVIPPLLYAAALNASLFEIRSNLRRIASLSVGLVLMTGLAVGVALDLVVAELSFAAALALGAAVAPPDPVAALAIGRRARLPSRLTTLIEGEGLLNDATALTLYGIAVTAVAAGGDVSVPEGVGRFLFAVAGGLAAGVLVAWVVRASRRHLDDPLLENALSLATPFAAYALAESVDASGVLAVVIAGLWLGHQSPLIESGASRLQTRAVWRLIEFVLEGYVFLLIGQQLPDVIADLDRYPTSTVVTAAGATVAVVLLVRPLWLLGLRGETLDPDGRPLSLRDVVALSWSGTRGVITLATAAALPLAFPDRHLLLFCAYLVVLVTLVGQGLTFAPLLRALKLRAADADERRVRAEARLAAVDAGRERIDEVIEEQQLPEDAARRVRQLYEGRRTVAEQRLVRTRERLDALDDADEDAVERLSSAVEAVGALRRAALDAEREELVRWRDAGRLPESSLRALLRELDHQEGLLSGGGGA</sequence>
<reference evidence="12 13" key="1">
    <citation type="submission" date="2020-08" db="EMBL/GenBank/DDBJ databases">
        <title>Genomic Encyclopedia of Archaeal and Bacterial Type Strains, Phase II (KMG-II): from individual species to whole genera.</title>
        <authorList>
            <person name="Goeker M."/>
        </authorList>
    </citation>
    <scope>NUCLEOTIDE SEQUENCE [LARGE SCALE GENOMIC DNA]</scope>
    <source>
        <strain evidence="12 13">DSM 23288</strain>
    </source>
</reference>
<keyword evidence="10" id="KW-0050">Antiport</keyword>
<evidence type="ECO:0000313" key="13">
    <source>
        <dbReference type="Proteomes" id="UP000585272"/>
    </source>
</evidence>
<keyword evidence="6 10" id="KW-0915">Sodium</keyword>
<evidence type="ECO:0000256" key="7">
    <source>
        <dbReference type="ARBA" id="ARBA00023065"/>
    </source>
</evidence>
<dbReference type="Proteomes" id="UP000585272">
    <property type="component" value="Unassembled WGS sequence"/>
</dbReference>
<dbReference type="NCBIfam" id="TIGR00831">
    <property type="entry name" value="a_cpa1"/>
    <property type="match status" value="1"/>
</dbReference>
<evidence type="ECO:0000256" key="3">
    <source>
        <dbReference type="ARBA" id="ARBA00022475"/>
    </source>
</evidence>
<keyword evidence="8 10" id="KW-0472">Membrane</keyword>
<accession>A0A840IFM8</accession>
<comment type="caution">
    <text evidence="10">Lacks conserved residue(s) required for the propagation of feature annotation.</text>
</comment>
<evidence type="ECO:0000256" key="8">
    <source>
        <dbReference type="ARBA" id="ARBA00023136"/>
    </source>
</evidence>
<comment type="similarity">
    <text evidence="10">Belongs to the monovalent cation:proton antiporter 1 (CPA1) transporter (TC 2.A.36) family.</text>
</comment>
<dbReference type="GO" id="GO:0005886">
    <property type="term" value="C:plasma membrane"/>
    <property type="evidence" value="ECO:0007669"/>
    <property type="project" value="UniProtKB-SubCell"/>
</dbReference>
<feature type="domain" description="Cation/H+ exchanger transmembrane" evidence="11">
    <location>
        <begin position="3"/>
        <end position="380"/>
    </location>
</feature>
<feature type="transmembrane region" description="Helical" evidence="10">
    <location>
        <begin position="355"/>
        <end position="376"/>
    </location>
</feature>
<organism evidence="12 13">
    <name type="scientific">Conexibacter arvalis</name>
    <dbReference type="NCBI Taxonomy" id="912552"/>
    <lineage>
        <taxon>Bacteria</taxon>
        <taxon>Bacillati</taxon>
        <taxon>Actinomycetota</taxon>
        <taxon>Thermoleophilia</taxon>
        <taxon>Solirubrobacterales</taxon>
        <taxon>Conexibacteraceae</taxon>
        <taxon>Conexibacter</taxon>
    </lineage>
</organism>
<dbReference type="Gene3D" id="6.10.140.1330">
    <property type="match status" value="1"/>
</dbReference>
<dbReference type="InterPro" id="IPR006153">
    <property type="entry name" value="Cation/H_exchanger_TM"/>
</dbReference>
<comment type="caution">
    <text evidence="12">The sequence shown here is derived from an EMBL/GenBank/DDBJ whole genome shotgun (WGS) entry which is preliminary data.</text>
</comment>
<feature type="transmembrane region" description="Helical" evidence="10">
    <location>
        <begin position="40"/>
        <end position="60"/>
    </location>
</feature>
<feature type="transmembrane region" description="Helical" evidence="10">
    <location>
        <begin position="284"/>
        <end position="305"/>
    </location>
</feature>
<comment type="subcellular location">
    <subcellularLocation>
        <location evidence="1 10">Cell membrane</location>
        <topology evidence="1 10">Multi-pass membrane protein</topology>
    </subcellularLocation>
</comment>
<dbReference type="RefSeq" id="WP_221243040.1">
    <property type="nucleotide sequence ID" value="NZ_JACHNU010000003.1"/>
</dbReference>
<keyword evidence="3 10" id="KW-1003">Cell membrane</keyword>
<feature type="transmembrane region" description="Helical" evidence="10">
    <location>
        <begin position="72"/>
        <end position="91"/>
    </location>
</feature>
<dbReference type="GO" id="GO:0051453">
    <property type="term" value="P:regulation of intracellular pH"/>
    <property type="evidence" value="ECO:0007669"/>
    <property type="project" value="TreeGrafter"/>
</dbReference>
<keyword evidence="5 10" id="KW-1133">Transmembrane helix</keyword>
<feature type="transmembrane region" description="Helical" evidence="10">
    <location>
        <begin position="169"/>
        <end position="186"/>
    </location>
</feature>
<comment type="function">
    <text evidence="10">Na(+)/H(+) antiporter that extrudes sodium in exchange for external protons.</text>
</comment>
<evidence type="ECO:0000313" key="12">
    <source>
        <dbReference type="EMBL" id="MBB4662993.1"/>
    </source>
</evidence>
<dbReference type="EMBL" id="JACHNU010000003">
    <property type="protein sequence ID" value="MBB4662993.1"/>
    <property type="molecule type" value="Genomic_DNA"/>
</dbReference>
<keyword evidence="9 10" id="KW-0739">Sodium transport</keyword>
<keyword evidence="13" id="KW-1185">Reference proteome</keyword>
<dbReference type="AlphaFoldDB" id="A0A840IFM8"/>
<dbReference type="InterPro" id="IPR018422">
    <property type="entry name" value="Cation/H_exchanger_CPA1"/>
</dbReference>
<evidence type="ECO:0000256" key="4">
    <source>
        <dbReference type="ARBA" id="ARBA00022692"/>
    </source>
</evidence>
<name>A0A840IFM8_9ACTN</name>
<dbReference type="GO" id="GO:0015385">
    <property type="term" value="F:sodium:proton antiporter activity"/>
    <property type="evidence" value="ECO:0007669"/>
    <property type="project" value="InterPro"/>
</dbReference>
<dbReference type="InterPro" id="IPR004705">
    <property type="entry name" value="Cation/H_exchanger_CPA1_bac"/>
</dbReference>
<keyword evidence="2 10" id="KW-0813">Transport</keyword>
<dbReference type="GO" id="GO:0098719">
    <property type="term" value="P:sodium ion import across plasma membrane"/>
    <property type="evidence" value="ECO:0007669"/>
    <property type="project" value="TreeGrafter"/>
</dbReference>
<evidence type="ECO:0000256" key="6">
    <source>
        <dbReference type="ARBA" id="ARBA00023053"/>
    </source>
</evidence>
<keyword evidence="4 10" id="KW-0812">Transmembrane</keyword>
<evidence type="ECO:0000256" key="10">
    <source>
        <dbReference type="RuleBase" id="RU366002"/>
    </source>
</evidence>
<proteinExistence type="inferred from homology"/>
<dbReference type="GO" id="GO:0015386">
    <property type="term" value="F:potassium:proton antiporter activity"/>
    <property type="evidence" value="ECO:0007669"/>
    <property type="project" value="TreeGrafter"/>
</dbReference>
<protein>
    <submittedName>
        <fullName evidence="12">CPA1 family monovalent cation:H+ antiporter</fullName>
    </submittedName>
</protein>
<evidence type="ECO:0000256" key="5">
    <source>
        <dbReference type="ARBA" id="ARBA00022989"/>
    </source>
</evidence>
<gene>
    <name evidence="12" type="ORF">BDZ31_002582</name>
</gene>